<reference evidence="3" key="1">
    <citation type="journal article" date="2019" name="Int. J. Syst. Evol. Microbiol.">
        <title>The Global Catalogue of Microorganisms (GCM) 10K type strain sequencing project: providing services to taxonomists for standard genome sequencing and annotation.</title>
        <authorList>
            <consortium name="The Broad Institute Genomics Platform"/>
            <consortium name="The Broad Institute Genome Sequencing Center for Infectious Disease"/>
            <person name="Wu L."/>
            <person name="Ma J."/>
        </authorList>
    </citation>
    <scope>NUCLEOTIDE SEQUENCE [LARGE SCALE GENOMIC DNA]</scope>
    <source>
        <strain evidence="3">CECT 7956</strain>
    </source>
</reference>
<dbReference type="RefSeq" id="WP_379835084.1">
    <property type="nucleotide sequence ID" value="NZ_JBHRYQ010000001.1"/>
</dbReference>
<evidence type="ECO:0000313" key="2">
    <source>
        <dbReference type="EMBL" id="MFC3809695.1"/>
    </source>
</evidence>
<protein>
    <submittedName>
        <fullName evidence="2">Uncharacterized protein</fullName>
    </submittedName>
</protein>
<feature type="chain" id="PRO_5045298368" evidence="1">
    <location>
        <begin position="21"/>
        <end position="213"/>
    </location>
</feature>
<comment type="caution">
    <text evidence="2">The sequence shown here is derived from an EMBL/GenBank/DDBJ whole genome shotgun (WGS) entry which is preliminary data.</text>
</comment>
<sequence length="213" mass="23006">MKTLLITILLAYSLMSCQSAKDQANQSVTSALEGVIKSQTGQDMDMVDTNSFMDQKVTASFIYDGNEQLINSENFSGSIVISKSADGLNISFQLVNESGTSLMGVFSNFDEGFKLPLVAKFTPSNAPSPGFATGTLVLMKLSESGMQEVPMPFEGTMTMLSLNDKVAEFEINAKGGPSQNTNKPETWKSINGKVTITKPAIQSMGIKKEEIFK</sequence>
<feature type="signal peptide" evidence="1">
    <location>
        <begin position="1"/>
        <end position="20"/>
    </location>
</feature>
<organism evidence="2 3">
    <name type="scientific">Lacihabitans lacunae</name>
    <dbReference type="NCBI Taxonomy" id="1028214"/>
    <lineage>
        <taxon>Bacteria</taxon>
        <taxon>Pseudomonadati</taxon>
        <taxon>Bacteroidota</taxon>
        <taxon>Cytophagia</taxon>
        <taxon>Cytophagales</taxon>
        <taxon>Leadbetterellaceae</taxon>
        <taxon>Lacihabitans</taxon>
    </lineage>
</organism>
<evidence type="ECO:0000313" key="3">
    <source>
        <dbReference type="Proteomes" id="UP001595616"/>
    </source>
</evidence>
<gene>
    <name evidence="2" type="ORF">ACFOOI_03430</name>
</gene>
<dbReference type="EMBL" id="JBHRYQ010000001">
    <property type="protein sequence ID" value="MFC3809695.1"/>
    <property type="molecule type" value="Genomic_DNA"/>
</dbReference>
<keyword evidence="3" id="KW-1185">Reference proteome</keyword>
<dbReference type="Proteomes" id="UP001595616">
    <property type="component" value="Unassembled WGS sequence"/>
</dbReference>
<dbReference type="PROSITE" id="PS51257">
    <property type="entry name" value="PROKAR_LIPOPROTEIN"/>
    <property type="match status" value="1"/>
</dbReference>
<accession>A0ABV7YTK8</accession>
<evidence type="ECO:0000256" key="1">
    <source>
        <dbReference type="SAM" id="SignalP"/>
    </source>
</evidence>
<proteinExistence type="predicted"/>
<name>A0ABV7YTK8_9BACT</name>
<keyword evidence="1" id="KW-0732">Signal</keyword>